<reference evidence="8 9" key="1">
    <citation type="journal article" date="2017" name="Antonie Van Leeuwenhoek">
        <title>Phylogenomic resolution of the bacterial genus Pantoea and its relationship with Erwinia and Tatumella.</title>
        <authorList>
            <person name="Palmer M."/>
            <person name="Steenkamp E.T."/>
            <person name="Coetzee M.P."/>
            <person name="Chan W.Y."/>
            <person name="van Zyl E."/>
            <person name="De Maayer P."/>
            <person name="Coutinho T.A."/>
            <person name="Blom J."/>
            <person name="Smits T.H."/>
            <person name="Duffy B."/>
            <person name="Venter S.N."/>
        </authorList>
    </citation>
    <scope>NUCLEOTIDE SEQUENCE [LARGE SCALE GENOMIC DNA]</scope>
    <source>
        <strain evidence="8 9">LMG 24534</strain>
    </source>
</reference>
<dbReference type="NCBIfam" id="TIGR00773">
    <property type="entry name" value="NhaA"/>
    <property type="match status" value="1"/>
</dbReference>
<evidence type="ECO:0000313" key="8">
    <source>
        <dbReference type="EMBL" id="ORM55682.1"/>
    </source>
</evidence>
<dbReference type="Pfam" id="PF06965">
    <property type="entry name" value="Na_H_antiport_1"/>
    <property type="match status" value="1"/>
</dbReference>
<comment type="subcellular location">
    <subcellularLocation>
        <location evidence="1">Cell inner membrane</location>
        <topology evidence="1">Multi-pass membrane protein</topology>
    </subcellularLocation>
    <subcellularLocation>
        <location evidence="7">Cell membrane</location>
        <topology evidence="7">Multi-pass membrane protein</topology>
    </subcellularLocation>
</comment>
<dbReference type="EMBL" id="MLFN01000002">
    <property type="protein sequence ID" value="ORM55682.1"/>
    <property type="molecule type" value="Genomic_DNA"/>
</dbReference>
<feature type="transmembrane region" description="Helical" evidence="7">
    <location>
        <begin position="208"/>
        <end position="239"/>
    </location>
</feature>
<dbReference type="GO" id="GO:0015385">
    <property type="term" value="F:sodium:proton antiporter activity"/>
    <property type="evidence" value="ECO:0007669"/>
    <property type="project" value="UniProtKB-UniRule"/>
</dbReference>
<evidence type="ECO:0000313" key="9">
    <source>
        <dbReference type="Proteomes" id="UP000193933"/>
    </source>
</evidence>
<evidence type="ECO:0000256" key="1">
    <source>
        <dbReference type="ARBA" id="ARBA00004429"/>
    </source>
</evidence>
<dbReference type="InterPro" id="IPR004670">
    <property type="entry name" value="NhaA"/>
</dbReference>
<dbReference type="PANTHER" id="PTHR30341">
    <property type="entry name" value="SODIUM ION/PROTON ANTIPORTER NHAA-RELATED"/>
    <property type="match status" value="1"/>
</dbReference>
<feature type="transmembrane region" description="Helical" evidence="7">
    <location>
        <begin position="182"/>
        <end position="201"/>
    </location>
</feature>
<evidence type="ECO:0000256" key="7">
    <source>
        <dbReference type="HAMAP-Rule" id="MF_01844"/>
    </source>
</evidence>
<name>A0A1X1C251_9GAMM</name>
<comment type="caution">
    <text evidence="8">The sequence shown here is derived from an EMBL/GenBank/DDBJ whole genome shotgun (WGS) entry which is preliminary data.</text>
</comment>
<feature type="transmembrane region" description="Helical" evidence="7">
    <location>
        <begin position="60"/>
        <end position="78"/>
    </location>
</feature>
<dbReference type="RefSeq" id="WP_094119220.1">
    <property type="nucleotide sequence ID" value="NZ_MLFN01000002.1"/>
</dbReference>
<keyword evidence="3 7" id="KW-0812">Transmembrane</keyword>
<evidence type="ECO:0000256" key="4">
    <source>
        <dbReference type="ARBA" id="ARBA00022989"/>
    </source>
</evidence>
<feature type="transmembrane region" description="Helical" evidence="7">
    <location>
        <begin position="99"/>
        <end position="119"/>
    </location>
</feature>
<accession>A0A1X1C251</accession>
<feature type="transmembrane region" description="Helical" evidence="7">
    <location>
        <begin position="259"/>
        <end position="277"/>
    </location>
</feature>
<keyword evidence="7" id="KW-0406">Ion transport</keyword>
<evidence type="ECO:0000256" key="5">
    <source>
        <dbReference type="ARBA" id="ARBA00023136"/>
    </source>
</evidence>
<dbReference type="InterPro" id="IPR023171">
    <property type="entry name" value="Na/H_antiporter_dom_sf"/>
</dbReference>
<gene>
    <name evidence="7 8" type="primary">nhaA</name>
    <name evidence="8" type="ORF">HA41_01165</name>
</gene>
<organism evidence="8 9">
    <name type="scientific">Pantoea conspicua</name>
    <dbReference type="NCBI Taxonomy" id="472705"/>
    <lineage>
        <taxon>Bacteria</taxon>
        <taxon>Pseudomonadati</taxon>
        <taxon>Pseudomonadota</taxon>
        <taxon>Gammaproteobacteria</taxon>
        <taxon>Enterobacterales</taxon>
        <taxon>Erwiniaceae</taxon>
        <taxon>Pantoea</taxon>
    </lineage>
</organism>
<feature type="transmembrane region" description="Helical" evidence="7">
    <location>
        <begin position="157"/>
        <end position="176"/>
    </location>
</feature>
<dbReference type="STRING" id="472705.GCA_001743465_02275"/>
<feature type="transmembrane region" description="Helical" evidence="7">
    <location>
        <begin position="329"/>
        <end position="352"/>
    </location>
</feature>
<evidence type="ECO:0000256" key="6">
    <source>
        <dbReference type="ARBA" id="ARBA00023201"/>
    </source>
</evidence>
<comment type="similarity">
    <text evidence="7">Belongs to the NhaA Na(+)/H(+) (TC 2.A.33) antiporter family.</text>
</comment>
<dbReference type="OrthoDB" id="9808135at2"/>
<dbReference type="Proteomes" id="UP000193933">
    <property type="component" value="Unassembled WGS sequence"/>
</dbReference>
<comment type="function">
    <text evidence="7">Na(+)/H(+) antiporter that extrudes sodium in exchange for external protons.</text>
</comment>
<keyword evidence="4 7" id="KW-1133">Transmembrane helix</keyword>
<protein>
    <recommendedName>
        <fullName evidence="7">Na(+)/H(+) antiporter NhaA</fullName>
    </recommendedName>
    <alternativeName>
        <fullName evidence="7">Sodium/proton antiporter NhaA</fullName>
    </alternativeName>
</protein>
<feature type="transmembrane region" description="Helical" evidence="7">
    <location>
        <begin position="289"/>
        <end position="313"/>
    </location>
</feature>
<dbReference type="NCBIfam" id="NF007112">
    <property type="entry name" value="PRK09561.1"/>
    <property type="match status" value="1"/>
</dbReference>
<dbReference type="Gene3D" id="1.20.1530.10">
    <property type="entry name" value="Na+/H+ antiporter like domain"/>
    <property type="match status" value="1"/>
</dbReference>
<keyword evidence="5 7" id="KW-0472">Membrane</keyword>
<proteinExistence type="inferred from homology"/>
<feature type="transmembrane region" description="Helical" evidence="7">
    <location>
        <begin position="12"/>
        <end position="30"/>
    </location>
</feature>
<dbReference type="NCBIfam" id="NF007111">
    <property type="entry name" value="PRK09560.1"/>
    <property type="match status" value="1"/>
</dbReference>
<dbReference type="AlphaFoldDB" id="A0A1X1C251"/>
<dbReference type="GO" id="GO:0006885">
    <property type="term" value="P:regulation of pH"/>
    <property type="evidence" value="ECO:0007669"/>
    <property type="project" value="UniProtKB-UniRule"/>
</dbReference>
<evidence type="ECO:0000256" key="2">
    <source>
        <dbReference type="ARBA" id="ARBA00022475"/>
    </source>
</evidence>
<evidence type="ECO:0000256" key="3">
    <source>
        <dbReference type="ARBA" id="ARBA00022692"/>
    </source>
</evidence>
<dbReference type="GO" id="GO:0005886">
    <property type="term" value="C:plasma membrane"/>
    <property type="evidence" value="ECO:0007669"/>
    <property type="project" value="UniProtKB-SubCell"/>
</dbReference>
<dbReference type="HAMAP" id="MF_01844">
    <property type="entry name" value="NhaA"/>
    <property type="match status" value="1"/>
</dbReference>
<dbReference type="PANTHER" id="PTHR30341:SF0">
    <property type="entry name" value="NA(+)_H(+) ANTIPORTER NHAA"/>
    <property type="match status" value="1"/>
</dbReference>
<keyword evidence="7" id="KW-0050">Antiport</keyword>
<keyword evidence="6 7" id="KW-0739">Sodium transport</keyword>
<feature type="transmembrane region" description="Helical" evidence="7">
    <location>
        <begin position="125"/>
        <end position="145"/>
    </location>
</feature>
<keyword evidence="7" id="KW-0915">Sodium</keyword>
<sequence length="401" mass="42474">MNIRLKKILNSDATGGVVLILAAALAMILANNGDTQQGYRDLLAIPVEFRFGNLDISKNLLLWINDALMALFFLMVGLEVKRELVMGALAKRDQAIFPLIAALGGMVAPAVLFLLFNGADAETRSGWAIPTATDIAFALGILALLGSRVPPALKIFLMALAIIDDLGAIVIIALFYTHDLSVASLGVAAAAIGVLALMNLLNIRNTGLYLLVGMVLWTAVLKSGVHATLAGVVVGFLIPLAKKEGHSPAIHLEHALHPWVRWLILPLFAFANAGVSLRGVSFDSLFSLLPLGIIAGLLIGKPLGITLFCWLAVKTGLARMPENTHIKDIAAVGVLCGIGFTMSIFIGSLAYGDTNAELITLAKLGILIGSILSAVLGYLILWQRLAKRPAQLSGNPDHVAH</sequence>
<feature type="transmembrane region" description="Helical" evidence="7">
    <location>
        <begin position="364"/>
        <end position="382"/>
    </location>
</feature>
<keyword evidence="2 7" id="KW-1003">Cell membrane</keyword>
<comment type="catalytic activity">
    <reaction evidence="7">
        <text>Na(+)(in) + 2 H(+)(out) = Na(+)(out) + 2 H(+)(in)</text>
        <dbReference type="Rhea" id="RHEA:29251"/>
        <dbReference type="ChEBI" id="CHEBI:15378"/>
        <dbReference type="ChEBI" id="CHEBI:29101"/>
    </reaction>
</comment>
<keyword evidence="7" id="KW-0813">Transport</keyword>
<keyword evidence="9" id="KW-1185">Reference proteome</keyword>